<name>A0A2N3VEA0_9NOCA</name>
<sequence length="191" mass="21110">MTRQQVVFDTEYNPDWMPILSATPMELVLAEPMPEFCSEHGLPAVGSRACTVNSSGPLSELPTLRSFLRSMPPRRQRPAEARVRFQCPACEYCLAGIRRDRWIAMLSLLFVPLTIAAIFVAKQLELEQFSVPLALAVVPGCLPIALVTGMLAWSRSGYFSDVWMNVAADQLIVSAHADFVAAVEQNRAGTR</sequence>
<dbReference type="OrthoDB" id="4556196at2"/>
<keyword evidence="1" id="KW-0472">Membrane</keyword>
<dbReference type="AlphaFoldDB" id="A0A2N3VEA0"/>
<organism evidence="2 3">
    <name type="scientific">Nocardia fluminea</name>
    <dbReference type="NCBI Taxonomy" id="134984"/>
    <lineage>
        <taxon>Bacteria</taxon>
        <taxon>Bacillati</taxon>
        <taxon>Actinomycetota</taxon>
        <taxon>Actinomycetes</taxon>
        <taxon>Mycobacteriales</taxon>
        <taxon>Nocardiaceae</taxon>
        <taxon>Nocardia</taxon>
    </lineage>
</organism>
<reference evidence="2 3" key="1">
    <citation type="submission" date="2017-12" db="EMBL/GenBank/DDBJ databases">
        <title>Sequencing the genomes of 1000 Actinobacteria strains.</title>
        <authorList>
            <person name="Klenk H.-P."/>
        </authorList>
    </citation>
    <scope>NUCLEOTIDE SEQUENCE [LARGE SCALE GENOMIC DNA]</scope>
    <source>
        <strain evidence="2 3">DSM 44489</strain>
    </source>
</reference>
<dbReference type="Proteomes" id="UP000233766">
    <property type="component" value="Unassembled WGS sequence"/>
</dbReference>
<protein>
    <submittedName>
        <fullName evidence="2">Uncharacterized protein</fullName>
    </submittedName>
</protein>
<evidence type="ECO:0000256" key="1">
    <source>
        <dbReference type="SAM" id="Phobius"/>
    </source>
</evidence>
<keyword evidence="1" id="KW-1133">Transmembrane helix</keyword>
<gene>
    <name evidence="2" type="ORF">ATK86_4317</name>
</gene>
<evidence type="ECO:0000313" key="3">
    <source>
        <dbReference type="Proteomes" id="UP000233766"/>
    </source>
</evidence>
<keyword evidence="1" id="KW-0812">Transmembrane</keyword>
<dbReference type="RefSeq" id="WP_101465951.1">
    <property type="nucleotide sequence ID" value="NZ_PJMW01000002.1"/>
</dbReference>
<keyword evidence="3" id="KW-1185">Reference proteome</keyword>
<proteinExistence type="predicted"/>
<evidence type="ECO:0000313" key="2">
    <source>
        <dbReference type="EMBL" id="PKV79901.1"/>
    </source>
</evidence>
<feature type="transmembrane region" description="Helical" evidence="1">
    <location>
        <begin position="133"/>
        <end position="154"/>
    </location>
</feature>
<accession>A0A2N3VEA0</accession>
<comment type="caution">
    <text evidence="2">The sequence shown here is derived from an EMBL/GenBank/DDBJ whole genome shotgun (WGS) entry which is preliminary data.</text>
</comment>
<dbReference type="EMBL" id="PJMW01000002">
    <property type="protein sequence ID" value="PKV79901.1"/>
    <property type="molecule type" value="Genomic_DNA"/>
</dbReference>
<feature type="transmembrane region" description="Helical" evidence="1">
    <location>
        <begin position="102"/>
        <end position="121"/>
    </location>
</feature>